<dbReference type="EMBL" id="JANPWB010000007">
    <property type="protein sequence ID" value="KAJ1171280.1"/>
    <property type="molecule type" value="Genomic_DNA"/>
</dbReference>
<evidence type="ECO:0000256" key="1">
    <source>
        <dbReference type="SAM" id="MobiDB-lite"/>
    </source>
</evidence>
<organism evidence="2 3">
    <name type="scientific">Pleurodeles waltl</name>
    <name type="common">Iberian ribbed newt</name>
    <dbReference type="NCBI Taxonomy" id="8319"/>
    <lineage>
        <taxon>Eukaryota</taxon>
        <taxon>Metazoa</taxon>
        <taxon>Chordata</taxon>
        <taxon>Craniata</taxon>
        <taxon>Vertebrata</taxon>
        <taxon>Euteleostomi</taxon>
        <taxon>Amphibia</taxon>
        <taxon>Batrachia</taxon>
        <taxon>Caudata</taxon>
        <taxon>Salamandroidea</taxon>
        <taxon>Salamandridae</taxon>
        <taxon>Pleurodelinae</taxon>
        <taxon>Pleurodeles</taxon>
    </lineage>
</organism>
<gene>
    <name evidence="2" type="ORF">NDU88_003145</name>
</gene>
<accession>A0AAV7T3U6</accession>
<dbReference type="Proteomes" id="UP001066276">
    <property type="component" value="Chromosome 4_1"/>
</dbReference>
<feature type="region of interest" description="Disordered" evidence="1">
    <location>
        <begin position="1"/>
        <end position="22"/>
    </location>
</feature>
<name>A0AAV7T3U6_PLEWA</name>
<dbReference type="AlphaFoldDB" id="A0AAV7T3U6"/>
<comment type="caution">
    <text evidence="2">The sequence shown here is derived from an EMBL/GenBank/DDBJ whole genome shotgun (WGS) entry which is preliminary data.</text>
</comment>
<sequence>MAQSSAAREQAQHNTTEAAPSSNINLKQLILEGYMAITEKINRIAITVALLKQDMEKIQEQTQDSKYRVGTFEDLVAEHTGQLTGLRVRLKLHEEKMAN</sequence>
<reference evidence="2" key="1">
    <citation type="journal article" date="2022" name="bioRxiv">
        <title>Sequencing and chromosome-scale assembly of the giantPleurodeles waltlgenome.</title>
        <authorList>
            <person name="Brown T."/>
            <person name="Elewa A."/>
            <person name="Iarovenko S."/>
            <person name="Subramanian E."/>
            <person name="Araus A.J."/>
            <person name="Petzold A."/>
            <person name="Susuki M."/>
            <person name="Suzuki K.-i.T."/>
            <person name="Hayashi T."/>
            <person name="Toyoda A."/>
            <person name="Oliveira C."/>
            <person name="Osipova E."/>
            <person name="Leigh N.D."/>
            <person name="Simon A."/>
            <person name="Yun M.H."/>
        </authorList>
    </citation>
    <scope>NUCLEOTIDE SEQUENCE</scope>
    <source>
        <strain evidence="2">20211129_DDA</strain>
        <tissue evidence="2">Liver</tissue>
    </source>
</reference>
<keyword evidence="3" id="KW-1185">Reference proteome</keyword>
<proteinExistence type="predicted"/>
<protein>
    <submittedName>
        <fullName evidence="2">Uncharacterized protein</fullName>
    </submittedName>
</protein>
<evidence type="ECO:0000313" key="3">
    <source>
        <dbReference type="Proteomes" id="UP001066276"/>
    </source>
</evidence>
<evidence type="ECO:0000313" key="2">
    <source>
        <dbReference type="EMBL" id="KAJ1171280.1"/>
    </source>
</evidence>